<evidence type="ECO:0000256" key="2">
    <source>
        <dbReference type="ARBA" id="ARBA00022475"/>
    </source>
</evidence>
<dbReference type="GO" id="GO:0004984">
    <property type="term" value="F:olfactory receptor activity"/>
    <property type="evidence" value="ECO:0007669"/>
    <property type="project" value="InterPro"/>
</dbReference>
<sequence length="1389" mass="159467">MHVLQNRNVSIIWASFLMKIVGLWLAADQNEQRRRDFALIYTLGALFISICIALRDIYHTWGNFSKNFWRPYHDPQEILIVTGCKKICNVCVVLLIFCAQGSCAGYMITPLMANIGRNESDRMLPFNLWVDLPVGMSPYFEIIFTVHLQLILCVYHVGICYICLDNLLCIVNLHVASQFRILQHKLHCLNDVIKNQIDSQVSDEKYLSHCANICYIKLKNCVQQHQMLVKYCKKLETIFTVIVLGQADTHPSKKVSLVLNLGVVFGQLFMCTYSCDDVMQQSGNVSNAIFSIPWTNLPMNKAGTIIRKNVIIIIMRSHKFCCLTAGKFFPVSLQTFTGMLAVQHIGVSYVCPENVLCVLNLHVVYQFRMLQNTLLNLWSDIDEETDIVAYSNKCYEILKKCIRKHQSLIEYSTKLEDIFTLPILSTMVIFSVLMCFDTYEMILVRLHNELLTPLIPPIFNPSDQVNAEMPYVEMTQTKEKLSCDVLQENALHLFFDYSTTVMLHNRSISIIWASFLMKIVGLWLAADQNEQRRRDFALIYTLGALFISICIALRDIYYTWGNFSDCVFICCNILYVMVVFFKISILYRHKIEFFNLLIFTQKNFWRPYYDPQEILIVTGCKKICNICIILLIFCTQGTCAGYMVTPLVANIGRNESDRMLPFNLWVDLPVGMSPYFEILFAIQILCVYHVGICYICLDNLLCIVNLHVASQFRILQHKLHCLNDVIKNQIDSQVSDEKYLSHCANICYIKLKNCVQQHQMLVKYCKMLETIFTVIVLGQVTFLAMIMCLVGFQLFLADTHPSKKVSLVLNLSGVFCQLFMCTYSCDDVMQQSGNVSNAIFSIPWAIFPMDKAGTIIRKSLIIIIMRSHKFCCLTAGKFFPVSLQTFTGVINSMLVNESSYTKDFALLITGTLMKLVGLWLAKDAKEQRTRRLTFIYTAIAILIGVWLQFRDFYYLWPNFNECAYSACNILCMIMVLLKLSIIFIHRKELIDLLEYTHENFWHTNYNYDELLLLRSCRRVSVVCLSLINFCAQGTVFGYVLSPIIENIGKNDSERVFPFRVWLDLPLTETPYFEVVFTLQVLSLYHIGISYICFDNLLCLMNLHAATQFRILQYRLTNLGQSSENQLNKNYFKNCYTVFKQCIEEHKDRIDYCQKLNHIFTTIVLGHVLVFSLLMCLVGFQVLMANSSPTRRMIFVFHITGSLCQLLLFTYSCDALMEESTNVGSAIYSGPWIHLPMDGTGKMLRKDLRMIIVRSRKPCCLTASGFFPVSLETCTKAAAPTARSAIFKFLLIGSMALLFMFTYGCDGVIEHSEKVALGAYSALWTIMPMNKSGRMLRNDLLLVIERSRRVCCLTANGFFPISLETYTKILSTAMSYLTLLRNSVENAADD</sequence>
<protein>
    <submittedName>
        <fullName evidence="11">Odorant receptor Or2</fullName>
    </submittedName>
</protein>
<dbReference type="EMBL" id="KQ435908">
    <property type="protein sequence ID" value="KOX69021.1"/>
    <property type="molecule type" value="Genomic_DNA"/>
</dbReference>
<feature type="transmembrane region" description="Helical" evidence="10">
    <location>
        <begin position="1019"/>
        <end position="1040"/>
    </location>
</feature>
<dbReference type="GO" id="GO:0005886">
    <property type="term" value="C:plasma membrane"/>
    <property type="evidence" value="ECO:0007669"/>
    <property type="project" value="UniProtKB-SubCell"/>
</dbReference>
<feature type="transmembrane region" description="Helical" evidence="10">
    <location>
        <begin position="933"/>
        <end position="956"/>
    </location>
</feature>
<feature type="transmembrane region" description="Helical" evidence="10">
    <location>
        <begin position="566"/>
        <end position="587"/>
    </location>
</feature>
<evidence type="ECO:0000256" key="7">
    <source>
        <dbReference type="ARBA" id="ARBA00023136"/>
    </source>
</evidence>
<feature type="transmembrane region" description="Helical" evidence="10">
    <location>
        <begin position="39"/>
        <end position="58"/>
    </location>
</feature>
<keyword evidence="6 10" id="KW-1133">Transmembrane helix</keyword>
<keyword evidence="3" id="KW-0716">Sensory transduction</keyword>
<keyword evidence="12" id="KW-1185">Reference proteome</keyword>
<evidence type="ECO:0000256" key="8">
    <source>
        <dbReference type="ARBA" id="ARBA00023170"/>
    </source>
</evidence>
<keyword evidence="4 10" id="KW-0812">Transmembrane</keyword>
<feature type="transmembrane region" description="Helical" evidence="10">
    <location>
        <begin position="142"/>
        <end position="164"/>
    </location>
</feature>
<feature type="transmembrane region" description="Helical" evidence="10">
    <location>
        <begin position="962"/>
        <end position="984"/>
    </location>
</feature>
<evidence type="ECO:0000256" key="4">
    <source>
        <dbReference type="ARBA" id="ARBA00022692"/>
    </source>
</evidence>
<feature type="transmembrane region" description="Helical" evidence="10">
    <location>
        <begin position="9"/>
        <end position="27"/>
    </location>
</feature>
<evidence type="ECO:0000313" key="12">
    <source>
        <dbReference type="Proteomes" id="UP000053105"/>
    </source>
</evidence>
<evidence type="ECO:0000256" key="1">
    <source>
        <dbReference type="ARBA" id="ARBA00004651"/>
    </source>
</evidence>
<feature type="transmembrane region" description="Helical" evidence="10">
    <location>
        <begin position="904"/>
        <end position="921"/>
    </location>
</feature>
<gene>
    <name evidence="11" type="ORF">WN51_06773</name>
</gene>
<accession>A0A0N0U362</accession>
<dbReference type="STRING" id="166423.A0A0N0U362"/>
<keyword evidence="7 10" id="KW-0472">Membrane</keyword>
<feature type="transmembrane region" description="Helical" evidence="10">
    <location>
        <begin position="678"/>
        <end position="697"/>
    </location>
</feature>
<dbReference type="Proteomes" id="UP000053105">
    <property type="component" value="Unassembled WGS sequence"/>
</dbReference>
<feature type="transmembrane region" description="Helical" evidence="10">
    <location>
        <begin position="507"/>
        <end position="526"/>
    </location>
</feature>
<dbReference type="Pfam" id="PF02949">
    <property type="entry name" value="7tm_6"/>
    <property type="match status" value="4"/>
</dbReference>
<feature type="transmembrane region" description="Helical" evidence="10">
    <location>
        <begin position="623"/>
        <end position="644"/>
    </location>
</feature>
<feature type="transmembrane region" description="Helical" evidence="10">
    <location>
        <begin position="87"/>
        <end position="108"/>
    </location>
</feature>
<evidence type="ECO:0000256" key="5">
    <source>
        <dbReference type="ARBA" id="ARBA00022725"/>
    </source>
</evidence>
<keyword evidence="9" id="KW-0807">Transducer</keyword>
<keyword evidence="5" id="KW-0552">Olfaction</keyword>
<feature type="transmembrane region" description="Helical" evidence="10">
    <location>
        <begin position="770"/>
        <end position="796"/>
    </location>
</feature>
<evidence type="ECO:0000256" key="9">
    <source>
        <dbReference type="ARBA" id="ARBA00023224"/>
    </source>
</evidence>
<keyword evidence="8 11" id="KW-0675">Receptor</keyword>
<feature type="transmembrane region" description="Helical" evidence="10">
    <location>
        <begin position="1158"/>
        <end position="1179"/>
    </location>
</feature>
<evidence type="ECO:0000313" key="11">
    <source>
        <dbReference type="EMBL" id="KOX69021.1"/>
    </source>
</evidence>
<feature type="transmembrane region" description="Helical" evidence="10">
    <location>
        <begin position="418"/>
        <end position="439"/>
    </location>
</feature>
<reference evidence="11 12" key="1">
    <citation type="submission" date="2015-07" db="EMBL/GenBank/DDBJ databases">
        <title>The genome of Melipona quadrifasciata.</title>
        <authorList>
            <person name="Pan H."/>
            <person name="Kapheim K."/>
        </authorList>
    </citation>
    <scope>NUCLEOTIDE SEQUENCE [LARGE SCALE GENOMIC DNA]</scope>
    <source>
        <strain evidence="11">0111107301</strain>
        <tissue evidence="11">Whole body</tissue>
    </source>
</reference>
<dbReference type="PANTHER" id="PTHR21137">
    <property type="entry name" value="ODORANT RECEPTOR"/>
    <property type="match status" value="1"/>
</dbReference>
<evidence type="ECO:0000256" key="3">
    <source>
        <dbReference type="ARBA" id="ARBA00022606"/>
    </source>
</evidence>
<dbReference type="PANTHER" id="PTHR21137:SF3">
    <property type="entry name" value="ODORANT RECEPTOR 30A-RELATED"/>
    <property type="match status" value="1"/>
</dbReference>
<proteinExistence type="predicted"/>
<keyword evidence="2" id="KW-1003">Cell membrane</keyword>
<comment type="subcellular location">
    <subcellularLocation>
        <location evidence="1">Cell membrane</location>
        <topology evidence="1">Multi-pass membrane protein</topology>
    </subcellularLocation>
</comment>
<dbReference type="InterPro" id="IPR004117">
    <property type="entry name" value="7tm6_olfct_rcpt"/>
</dbReference>
<organism evidence="11 12">
    <name type="scientific">Melipona quadrifasciata</name>
    <dbReference type="NCBI Taxonomy" id="166423"/>
    <lineage>
        <taxon>Eukaryota</taxon>
        <taxon>Metazoa</taxon>
        <taxon>Ecdysozoa</taxon>
        <taxon>Arthropoda</taxon>
        <taxon>Hexapoda</taxon>
        <taxon>Insecta</taxon>
        <taxon>Pterygota</taxon>
        <taxon>Neoptera</taxon>
        <taxon>Endopterygota</taxon>
        <taxon>Hymenoptera</taxon>
        <taxon>Apocrita</taxon>
        <taxon>Aculeata</taxon>
        <taxon>Apoidea</taxon>
        <taxon>Anthophila</taxon>
        <taxon>Apidae</taxon>
        <taxon>Melipona</taxon>
    </lineage>
</organism>
<name>A0A0N0U362_9HYME</name>
<dbReference type="GO" id="GO:0007165">
    <property type="term" value="P:signal transduction"/>
    <property type="evidence" value="ECO:0007669"/>
    <property type="project" value="UniProtKB-KW"/>
</dbReference>
<evidence type="ECO:0000256" key="6">
    <source>
        <dbReference type="ARBA" id="ARBA00022989"/>
    </source>
</evidence>
<dbReference type="OrthoDB" id="8185860at2759"/>
<feature type="transmembrane region" description="Helical" evidence="10">
    <location>
        <begin position="538"/>
        <end position="560"/>
    </location>
</feature>
<feature type="transmembrane region" description="Helical" evidence="10">
    <location>
        <begin position="1071"/>
        <end position="1093"/>
    </location>
</feature>
<evidence type="ECO:0000256" key="10">
    <source>
        <dbReference type="SAM" id="Phobius"/>
    </source>
</evidence>
<dbReference type="GO" id="GO:0005549">
    <property type="term" value="F:odorant binding"/>
    <property type="evidence" value="ECO:0007669"/>
    <property type="project" value="InterPro"/>
</dbReference>